<dbReference type="GeneID" id="136079625"/>
<keyword evidence="2 5" id="KW-0812">Transmembrane</keyword>
<evidence type="ECO:0000256" key="5">
    <source>
        <dbReference type="SAM" id="Phobius"/>
    </source>
</evidence>
<keyword evidence="6" id="KW-1185">Reference proteome</keyword>
<feature type="transmembrane region" description="Helical" evidence="5">
    <location>
        <begin position="71"/>
        <end position="92"/>
    </location>
</feature>
<evidence type="ECO:0000256" key="3">
    <source>
        <dbReference type="ARBA" id="ARBA00022989"/>
    </source>
</evidence>
<dbReference type="RefSeq" id="XP_065651762.1">
    <property type="nucleotide sequence ID" value="XM_065795690.1"/>
</dbReference>
<keyword evidence="3 5" id="KW-1133">Transmembrane helix</keyword>
<dbReference type="InterPro" id="IPR004031">
    <property type="entry name" value="PMP22/EMP/MP20/Claudin"/>
</dbReference>
<proteinExistence type="predicted"/>
<accession>A0ABM4BRI5</accession>
<evidence type="ECO:0000313" key="6">
    <source>
        <dbReference type="Proteomes" id="UP001652625"/>
    </source>
</evidence>
<evidence type="ECO:0000256" key="4">
    <source>
        <dbReference type="ARBA" id="ARBA00023136"/>
    </source>
</evidence>
<dbReference type="Gene3D" id="1.20.140.150">
    <property type="match status" value="1"/>
</dbReference>
<feature type="transmembrane region" description="Helical" evidence="5">
    <location>
        <begin position="99"/>
        <end position="122"/>
    </location>
</feature>
<dbReference type="Proteomes" id="UP001652625">
    <property type="component" value="Chromosome 04"/>
</dbReference>
<reference evidence="7" key="1">
    <citation type="submission" date="2025-08" db="UniProtKB">
        <authorList>
            <consortium name="RefSeq"/>
        </authorList>
    </citation>
    <scope>IDENTIFICATION</scope>
</reference>
<organism evidence="6 7">
    <name type="scientific">Hydra vulgaris</name>
    <name type="common">Hydra</name>
    <name type="synonym">Hydra attenuata</name>
    <dbReference type="NCBI Taxonomy" id="6087"/>
    <lineage>
        <taxon>Eukaryota</taxon>
        <taxon>Metazoa</taxon>
        <taxon>Cnidaria</taxon>
        <taxon>Hydrozoa</taxon>
        <taxon>Hydroidolina</taxon>
        <taxon>Anthoathecata</taxon>
        <taxon>Aplanulata</taxon>
        <taxon>Hydridae</taxon>
        <taxon>Hydra</taxon>
    </lineage>
</organism>
<name>A0ABM4BRI5_HYDVU</name>
<protein>
    <submittedName>
        <fullName evidence="7">Uncharacterized protein LOC136079625</fullName>
    </submittedName>
</protein>
<feature type="transmembrane region" description="Helical" evidence="5">
    <location>
        <begin position="7"/>
        <end position="29"/>
    </location>
</feature>
<comment type="subcellular location">
    <subcellularLocation>
        <location evidence="1">Membrane</location>
        <topology evidence="1">Multi-pass membrane protein</topology>
    </subcellularLocation>
</comment>
<evidence type="ECO:0000313" key="7">
    <source>
        <dbReference type="RefSeq" id="XP_065651762.1"/>
    </source>
</evidence>
<gene>
    <name evidence="7" type="primary">LOC136079625</name>
</gene>
<keyword evidence="4 5" id="KW-0472">Membrane</keyword>
<dbReference type="Pfam" id="PF00822">
    <property type="entry name" value="PMP22_Claudin"/>
    <property type="match status" value="1"/>
</dbReference>
<feature type="transmembrane region" description="Helical" evidence="5">
    <location>
        <begin position="134"/>
        <end position="154"/>
    </location>
</feature>
<evidence type="ECO:0000256" key="2">
    <source>
        <dbReference type="ARBA" id="ARBA00022692"/>
    </source>
</evidence>
<evidence type="ECO:0000256" key="1">
    <source>
        <dbReference type="ARBA" id="ARBA00004141"/>
    </source>
</evidence>
<sequence>MSVLKVLVFGLTIIGFGLAVYSTFGNYWVKTPANNGYAGLWQNCTTNKNDPKNISCWDTDNKSKYLISAKVFMNMGWIAYGFSLVVSVLSYLKYLKYSTCGIVLIITVTYLTIALVLFTIHAKKLEVVDFSSSYIIGWCSVGIACVSAAFSFVIKMTIKKSYDYES</sequence>